<dbReference type="InterPro" id="IPR036573">
    <property type="entry name" value="CBM_sf_5/12"/>
</dbReference>
<comment type="similarity">
    <text evidence="2">Belongs to the glycosyl hydrolase 18 family. Chitinase class II subfamily.</text>
</comment>
<dbReference type="SUPFAM" id="SSF51055">
    <property type="entry name" value="Carbohydrate binding domain"/>
    <property type="match status" value="2"/>
</dbReference>
<dbReference type="InterPro" id="IPR032179">
    <property type="entry name" value="Cry22Aa_Ig-like"/>
</dbReference>
<evidence type="ECO:0000256" key="5">
    <source>
        <dbReference type="ARBA" id="ARBA00023024"/>
    </source>
</evidence>
<sequence>MCSGKSKIVHKLVASGLLTLSSIAVLGINTHVLAEQLQNSIQSEVNRSSGNYFEEGNKQAIQPQYRNVMYYGNWSIWGGQGNQYPEDLPANLYTHLNFSFVDFDAQGNLISTDEEADLKTTFKDQKIGYDSDQAGIISALTAVRKQNPNMKLGVTLGGWSKSGDFSTVAANKKIREKFVNNIIKFVKATGMDFVDIDWEYPTSVRKADKVDNSGDEGTPNATQSDRENYIQLMQDLRNALNKLGKETSKTYELSAALPADDKKLEAGVDVEKLFKIIDFGNMMTYDLHGAWEERSGHQSALYSDGDASENPKDAPDGRYSIDRTVKYLEKHHVDMSKVDIGVANYTRGWADVEKGSDVKYPGLFQKASKKTKDADGSASYGAENEDKVEGLAGASGRNGGIWAYRNIDKLKKREPSLKEYWDDKAKAPYLYSDKTKEFYTFDNVRSVKEKANYVKEHHLGGMISWMASEDKEGKTGKRDELARTIKEALFGEQPLPSIAEDSVPKLNITVDRKIGKGYGNDKQYVFTIRNNEKVSDTGFLGEIIKRSDTIKKPTVVITMKDGSTLKQGAMNGSGIVSEKDGKTYVDLSGIWGMDYIEPGSSVELKLAPKDGKGVSLDNVKKISIDQYYVTSVGKTKLSSQTIYNDHTTLENDKPTISGVENQKVRLGEPFDPMKGITAFDKKGDDLTNRVVVSGHVDVSKEGEYLLTYSVTDSNGNKTEVKRYITVVKQEEQVPTFKGLTNSRIFEGDKFNPLEGVSAIDSHGNDLTAQITFTGKVNTQKAGQYTIEYTVSDNQGETATAKRSIEVVKEAVPTIEGVKNQTIPLGSTFDVMNGISAIDGRGNKIDKNSIKVSGNVDTGKTGEYKLTYTATAKSGLQSSVTCIITVQPKEVDSASEMVNPKNQVMVGYWHNWSSKSDGYDGGTARAINLTDIDRNYNVVDVSFMKASEGNPIPTFKPYNQTDEAFRKQVGQLNAQGRSVLLSLGGADAHIELTSKDKDAFVAEIIRMVDTYGFDGIDLDLEQGAITAAENQKVIPAALREVKEHYAQEGKNFLITMAPEFPCLKAKGAYAAYISNLDGFYDWINPQYYNQGGDGVSGPNGKWLAQNNDGEKEDFLYYLTSALINGTDGYTSYVKIPANKLVIGLPANKDAAGSGYVSNPKALEGAMSRLDKAGNKIKGLMTWSVNWDDGVNAAGENYNWSFVHQYDHLIDYDGSDNKDGKVQLLGLKNETITIGDKFAPMNGVSATDVDGKNITSKIKIDGNVNTSQTGIYTLIYSVEGQDGKKISQERTITVVAEKIPEFKGVNNVTLKVGEAFNPLAGVSAIDARGNNITSSITVSGAVNTQKVGVYTLTYTVTSSSGNARAIVVRTVTVQASTSSLESWSSSRVYTGGEKVLYKGKEYRAKWWTQNNVPDQSGANGPWEELLDPNHPAEWSPTRAYVGGTEVTYNGNTYRAKWWTQGDVPDAKSDANPWSKVNK</sequence>
<dbReference type="InterPro" id="IPR017853">
    <property type="entry name" value="GH"/>
</dbReference>
<reference evidence="12 13" key="1">
    <citation type="submission" date="2016-10" db="EMBL/GenBank/DDBJ databases">
        <authorList>
            <person name="de Groot N.N."/>
        </authorList>
    </citation>
    <scope>NUCLEOTIDE SEQUENCE [LARGE SCALE GENOMIC DNA]</scope>
    <source>
        <strain evidence="12 13">M79</strain>
    </source>
</reference>
<dbReference type="GO" id="GO:0008843">
    <property type="term" value="F:endochitinase activity"/>
    <property type="evidence" value="ECO:0007669"/>
    <property type="project" value="UniProtKB-EC"/>
</dbReference>
<feature type="compositionally biased region" description="Basic and acidic residues" evidence="10">
    <location>
        <begin position="309"/>
        <end position="318"/>
    </location>
</feature>
<feature type="domain" description="GH18" evidence="11">
    <location>
        <begin position="65"/>
        <end position="492"/>
    </location>
</feature>
<dbReference type="GO" id="GO:0008061">
    <property type="term" value="F:chitin binding"/>
    <property type="evidence" value="ECO:0007669"/>
    <property type="project" value="InterPro"/>
</dbReference>
<evidence type="ECO:0000256" key="9">
    <source>
        <dbReference type="RuleBase" id="RU000489"/>
    </source>
</evidence>
<dbReference type="CDD" id="cd12215">
    <property type="entry name" value="ChiC_BD"/>
    <property type="match status" value="2"/>
</dbReference>
<evidence type="ECO:0000256" key="3">
    <source>
        <dbReference type="ARBA" id="ARBA00012729"/>
    </source>
</evidence>
<dbReference type="EMBL" id="FOTJ01000012">
    <property type="protein sequence ID" value="SFL47941.1"/>
    <property type="molecule type" value="Genomic_DNA"/>
</dbReference>
<proteinExistence type="inferred from homology"/>
<dbReference type="Proteomes" id="UP000181969">
    <property type="component" value="Unassembled WGS sequence"/>
</dbReference>
<dbReference type="PROSITE" id="PS51910">
    <property type="entry name" value="GH18_2"/>
    <property type="match status" value="2"/>
</dbReference>
<dbReference type="Pfam" id="PF16403">
    <property type="entry name" value="Bact_surface_Ig-like"/>
    <property type="match status" value="5"/>
</dbReference>
<dbReference type="OrthoDB" id="9775889at2"/>
<gene>
    <name evidence="12" type="ORF">SAMN05216438_1129</name>
</gene>
<dbReference type="PANTHER" id="PTHR11177:SF317">
    <property type="entry name" value="CHITINASE 12-RELATED"/>
    <property type="match status" value="1"/>
</dbReference>
<comment type="catalytic activity">
    <reaction evidence="1">
        <text>Random endo-hydrolysis of N-acetyl-beta-D-glucosaminide (1-&gt;4)-beta-linkages in chitin and chitodextrins.</text>
        <dbReference type="EC" id="3.2.1.14"/>
    </reaction>
</comment>
<keyword evidence="5" id="KW-0146">Chitin degradation</keyword>
<accession>A0A1I4I299</accession>
<name>A0A1I4I299_9LACT</name>
<dbReference type="InterPro" id="IPR001223">
    <property type="entry name" value="Glyco_hydro18_cat"/>
</dbReference>
<dbReference type="CDD" id="cd02871">
    <property type="entry name" value="GH18_chitinase_D-like"/>
    <property type="match status" value="1"/>
</dbReference>
<dbReference type="Gene3D" id="2.60.40.10">
    <property type="entry name" value="Immunoglobulins"/>
    <property type="match status" value="5"/>
</dbReference>
<evidence type="ECO:0000256" key="2">
    <source>
        <dbReference type="ARBA" id="ARBA00009121"/>
    </source>
</evidence>
<dbReference type="InterPro" id="IPR050314">
    <property type="entry name" value="Glycosyl_Hydrlase_18"/>
</dbReference>
<dbReference type="Gene3D" id="2.10.10.20">
    <property type="entry name" value="Carbohydrate-binding module superfamily 5/12"/>
    <property type="match status" value="2"/>
</dbReference>
<evidence type="ECO:0000256" key="1">
    <source>
        <dbReference type="ARBA" id="ARBA00000822"/>
    </source>
</evidence>
<dbReference type="GO" id="GO:0006032">
    <property type="term" value="P:chitin catabolic process"/>
    <property type="evidence" value="ECO:0007669"/>
    <property type="project" value="UniProtKB-KW"/>
</dbReference>
<evidence type="ECO:0000313" key="12">
    <source>
        <dbReference type="EMBL" id="SFL47941.1"/>
    </source>
</evidence>
<evidence type="ECO:0000256" key="4">
    <source>
        <dbReference type="ARBA" id="ARBA00022801"/>
    </source>
</evidence>
<dbReference type="InterPro" id="IPR011583">
    <property type="entry name" value="Chitinase_II/V-like_cat"/>
</dbReference>
<dbReference type="GO" id="GO:0000272">
    <property type="term" value="P:polysaccharide catabolic process"/>
    <property type="evidence" value="ECO:0007669"/>
    <property type="project" value="UniProtKB-KW"/>
</dbReference>
<keyword evidence="8" id="KW-0624">Polysaccharide degradation</keyword>
<dbReference type="RefSeq" id="WP_074751551.1">
    <property type="nucleotide sequence ID" value="NZ_FOTJ01000012.1"/>
</dbReference>
<dbReference type="InterPro" id="IPR029070">
    <property type="entry name" value="Chitinase_insertion_sf"/>
</dbReference>
<evidence type="ECO:0000256" key="8">
    <source>
        <dbReference type="ARBA" id="ARBA00023326"/>
    </source>
</evidence>
<keyword evidence="4 9" id="KW-0378">Hydrolase</keyword>
<dbReference type="PANTHER" id="PTHR11177">
    <property type="entry name" value="CHITINASE"/>
    <property type="match status" value="1"/>
</dbReference>
<dbReference type="Pfam" id="PF00704">
    <property type="entry name" value="Glyco_hydro_18"/>
    <property type="match status" value="2"/>
</dbReference>
<evidence type="ECO:0000256" key="6">
    <source>
        <dbReference type="ARBA" id="ARBA00023277"/>
    </source>
</evidence>
<dbReference type="CDD" id="cd20174">
    <property type="entry name" value="GH18_LinChi78-like_UFR"/>
    <property type="match status" value="1"/>
</dbReference>
<dbReference type="SMART" id="SM00495">
    <property type="entry name" value="ChtBD3"/>
    <property type="match status" value="2"/>
</dbReference>
<dbReference type="EC" id="3.2.1.14" evidence="3"/>
<evidence type="ECO:0000256" key="10">
    <source>
        <dbReference type="SAM" id="MobiDB-lite"/>
    </source>
</evidence>
<keyword evidence="6" id="KW-0119">Carbohydrate metabolism</keyword>
<keyword evidence="7 9" id="KW-0326">Glycosidase</keyword>
<dbReference type="CDD" id="cd06548">
    <property type="entry name" value="GH18_chitinase"/>
    <property type="match status" value="1"/>
</dbReference>
<feature type="domain" description="GH18" evidence="11">
    <location>
        <begin position="902"/>
        <end position="1211"/>
    </location>
</feature>
<dbReference type="InterPro" id="IPR003610">
    <property type="entry name" value="CBM5/12"/>
</dbReference>
<dbReference type="GO" id="GO:0005576">
    <property type="term" value="C:extracellular region"/>
    <property type="evidence" value="ECO:0007669"/>
    <property type="project" value="InterPro"/>
</dbReference>
<organism evidence="12 13">
    <name type="scientific">Lactococcus garvieae</name>
    <dbReference type="NCBI Taxonomy" id="1363"/>
    <lineage>
        <taxon>Bacteria</taxon>
        <taxon>Bacillati</taxon>
        <taxon>Bacillota</taxon>
        <taxon>Bacilli</taxon>
        <taxon>Lactobacillales</taxon>
        <taxon>Streptococcaceae</taxon>
        <taxon>Lactococcus</taxon>
    </lineage>
</organism>
<evidence type="ECO:0000256" key="7">
    <source>
        <dbReference type="ARBA" id="ARBA00023295"/>
    </source>
</evidence>
<dbReference type="InterPro" id="IPR013783">
    <property type="entry name" value="Ig-like_fold"/>
</dbReference>
<dbReference type="PROSITE" id="PS01095">
    <property type="entry name" value="GH18_1"/>
    <property type="match status" value="1"/>
</dbReference>
<dbReference type="SUPFAM" id="SSF54556">
    <property type="entry name" value="Chitinase insertion domain"/>
    <property type="match status" value="1"/>
</dbReference>
<dbReference type="InterPro" id="IPR001579">
    <property type="entry name" value="Glyco_hydro_18_chit_AS"/>
</dbReference>
<dbReference type="Gene3D" id="3.20.20.80">
    <property type="entry name" value="Glycosidases"/>
    <property type="match status" value="2"/>
</dbReference>
<dbReference type="SUPFAM" id="SSF51445">
    <property type="entry name" value="(Trans)glycosidases"/>
    <property type="match status" value="2"/>
</dbReference>
<feature type="region of interest" description="Disordered" evidence="10">
    <location>
        <begin position="299"/>
        <end position="318"/>
    </location>
</feature>
<dbReference type="Gene3D" id="3.10.50.10">
    <property type="match status" value="1"/>
</dbReference>
<evidence type="ECO:0000259" key="11">
    <source>
        <dbReference type="PROSITE" id="PS51910"/>
    </source>
</evidence>
<protein>
    <recommendedName>
        <fullName evidence="3">chitinase</fullName>
        <ecNumber evidence="3">3.2.1.14</ecNumber>
    </recommendedName>
</protein>
<dbReference type="Pfam" id="PF02839">
    <property type="entry name" value="CBM_5_12"/>
    <property type="match status" value="2"/>
</dbReference>
<evidence type="ECO:0000313" key="13">
    <source>
        <dbReference type="Proteomes" id="UP000181969"/>
    </source>
</evidence>
<dbReference type="SMART" id="SM00636">
    <property type="entry name" value="Glyco_18"/>
    <property type="match status" value="1"/>
</dbReference>
<dbReference type="GO" id="GO:0030246">
    <property type="term" value="F:carbohydrate binding"/>
    <property type="evidence" value="ECO:0007669"/>
    <property type="project" value="InterPro"/>
</dbReference>